<evidence type="ECO:0000256" key="2">
    <source>
        <dbReference type="ARBA" id="ARBA00022741"/>
    </source>
</evidence>
<protein>
    <recommendedName>
        <fullName evidence="11">Helicase ATP-binding domain-containing protein</fullName>
    </recommendedName>
</protein>
<evidence type="ECO:0000256" key="6">
    <source>
        <dbReference type="SAM" id="MobiDB-lite"/>
    </source>
</evidence>
<dbReference type="AlphaFoldDB" id="A0A4U8UHB8"/>
<evidence type="ECO:0000313" key="10">
    <source>
        <dbReference type="Proteomes" id="UP000298663"/>
    </source>
</evidence>
<dbReference type="PANTHER" id="PTHR18934:SF99">
    <property type="entry name" value="ATP-DEPENDENT RNA HELICASE DHX37-RELATED"/>
    <property type="match status" value="1"/>
</dbReference>
<proteinExistence type="inferred from homology"/>
<dbReference type="PROSITE" id="PS51194">
    <property type="entry name" value="HELICASE_CTER"/>
    <property type="match status" value="1"/>
</dbReference>
<dbReference type="Pfam" id="PF00271">
    <property type="entry name" value="Helicase_C"/>
    <property type="match status" value="1"/>
</dbReference>
<evidence type="ECO:0008006" key="11">
    <source>
        <dbReference type="Google" id="ProtNLM"/>
    </source>
</evidence>
<dbReference type="SMART" id="SM00487">
    <property type="entry name" value="DEXDc"/>
    <property type="match status" value="1"/>
</dbReference>
<accession>A0A4U8UHB8</accession>
<feature type="domain" description="Helicase C-terminal" evidence="8">
    <location>
        <begin position="287"/>
        <end position="461"/>
    </location>
</feature>
<dbReference type="InterPro" id="IPR014001">
    <property type="entry name" value="Helicase_ATP-bd"/>
</dbReference>
<dbReference type="GO" id="GO:0004386">
    <property type="term" value="F:helicase activity"/>
    <property type="evidence" value="ECO:0007669"/>
    <property type="project" value="UniProtKB-KW"/>
</dbReference>
<gene>
    <name evidence="9" type="ORF">L596_000186</name>
</gene>
<dbReference type="InterPro" id="IPR011545">
    <property type="entry name" value="DEAD/DEAH_box_helicase_dom"/>
</dbReference>
<keyword evidence="3" id="KW-0378">Hydrolase</keyword>
<evidence type="ECO:0000256" key="4">
    <source>
        <dbReference type="ARBA" id="ARBA00022806"/>
    </source>
</evidence>
<dbReference type="STRING" id="34508.A0A4U8UHB8"/>
<comment type="caution">
    <text evidence="9">The sequence shown here is derived from an EMBL/GenBank/DDBJ whole genome shotgun (WGS) entry which is preliminary data.</text>
</comment>
<comment type="similarity">
    <text evidence="1">Belongs to the DEAD box helicase family. DEAH subfamily.</text>
</comment>
<dbReference type="InterPro" id="IPR001650">
    <property type="entry name" value="Helicase_C-like"/>
</dbReference>
<dbReference type="Pfam" id="PF00270">
    <property type="entry name" value="DEAD"/>
    <property type="match status" value="1"/>
</dbReference>
<organism evidence="9 10">
    <name type="scientific">Steinernema carpocapsae</name>
    <name type="common">Entomopathogenic nematode</name>
    <dbReference type="NCBI Taxonomy" id="34508"/>
    <lineage>
        <taxon>Eukaryota</taxon>
        <taxon>Metazoa</taxon>
        <taxon>Ecdysozoa</taxon>
        <taxon>Nematoda</taxon>
        <taxon>Chromadorea</taxon>
        <taxon>Rhabditida</taxon>
        <taxon>Tylenchina</taxon>
        <taxon>Panagrolaimomorpha</taxon>
        <taxon>Strongyloidoidea</taxon>
        <taxon>Steinernematidae</taxon>
        <taxon>Steinernema</taxon>
    </lineage>
</organism>
<evidence type="ECO:0000259" key="7">
    <source>
        <dbReference type="PROSITE" id="PS51192"/>
    </source>
</evidence>
<evidence type="ECO:0000313" key="9">
    <source>
        <dbReference type="EMBL" id="TMS32332.1"/>
    </source>
</evidence>
<dbReference type="GO" id="GO:0005524">
    <property type="term" value="F:ATP binding"/>
    <property type="evidence" value="ECO:0007669"/>
    <property type="project" value="UniProtKB-KW"/>
</dbReference>
<evidence type="ECO:0000259" key="8">
    <source>
        <dbReference type="PROSITE" id="PS51194"/>
    </source>
</evidence>
<evidence type="ECO:0000256" key="5">
    <source>
        <dbReference type="ARBA" id="ARBA00022840"/>
    </source>
</evidence>
<feature type="region of interest" description="Disordered" evidence="6">
    <location>
        <begin position="1"/>
        <end position="46"/>
    </location>
</feature>
<dbReference type="SMART" id="SM00490">
    <property type="entry name" value="HELICc"/>
    <property type="match status" value="1"/>
</dbReference>
<dbReference type="GO" id="GO:0016787">
    <property type="term" value="F:hydrolase activity"/>
    <property type="evidence" value="ECO:0007669"/>
    <property type="project" value="UniProtKB-KW"/>
</dbReference>
<dbReference type="PROSITE" id="PS00690">
    <property type="entry name" value="DEAH_ATP_HELICASE"/>
    <property type="match status" value="1"/>
</dbReference>
<feature type="domain" description="Helicase ATP-binding" evidence="7">
    <location>
        <begin position="61"/>
        <end position="242"/>
    </location>
</feature>
<dbReference type="InterPro" id="IPR027417">
    <property type="entry name" value="P-loop_NTPase"/>
</dbReference>
<dbReference type="Gene3D" id="3.40.50.300">
    <property type="entry name" value="P-loop containing nucleotide triphosphate hydrolases"/>
    <property type="match status" value="2"/>
</dbReference>
<dbReference type="SUPFAM" id="SSF52540">
    <property type="entry name" value="P-loop containing nucleoside triphosphate hydrolases"/>
    <property type="match status" value="1"/>
</dbReference>
<dbReference type="OrthoDB" id="10402146at2759"/>
<evidence type="ECO:0000256" key="1">
    <source>
        <dbReference type="ARBA" id="ARBA00008792"/>
    </source>
</evidence>
<name>A0A4U8UHB8_STECR</name>
<reference evidence="9 10" key="1">
    <citation type="journal article" date="2015" name="Genome Biol.">
        <title>Comparative genomics of Steinernema reveals deeply conserved gene regulatory networks.</title>
        <authorList>
            <person name="Dillman A.R."/>
            <person name="Macchietto M."/>
            <person name="Porter C.F."/>
            <person name="Rogers A."/>
            <person name="Williams B."/>
            <person name="Antoshechkin I."/>
            <person name="Lee M.M."/>
            <person name="Goodwin Z."/>
            <person name="Lu X."/>
            <person name="Lewis E.E."/>
            <person name="Goodrich-Blair H."/>
            <person name="Stock S.P."/>
            <person name="Adams B.J."/>
            <person name="Sternberg P.W."/>
            <person name="Mortazavi A."/>
        </authorList>
    </citation>
    <scope>NUCLEOTIDE SEQUENCE [LARGE SCALE GENOMIC DNA]</scope>
    <source>
        <strain evidence="9 10">ALL</strain>
    </source>
</reference>
<keyword evidence="4" id="KW-0347">Helicase</keyword>
<evidence type="ECO:0000256" key="3">
    <source>
        <dbReference type="ARBA" id="ARBA00022801"/>
    </source>
</evidence>
<dbReference type="GO" id="GO:0003723">
    <property type="term" value="F:RNA binding"/>
    <property type="evidence" value="ECO:0007669"/>
    <property type="project" value="TreeGrafter"/>
</dbReference>
<dbReference type="Proteomes" id="UP000298663">
    <property type="component" value="Unassembled WGS sequence"/>
</dbReference>
<feature type="compositionally biased region" description="Basic and acidic residues" evidence="6">
    <location>
        <begin position="19"/>
        <end position="43"/>
    </location>
</feature>
<reference evidence="9 10" key="2">
    <citation type="journal article" date="2019" name="G3 (Bethesda)">
        <title>Hybrid Assembly of the Genome of the Entomopathogenic Nematode Steinernema carpocapsae Identifies the X-Chromosome.</title>
        <authorList>
            <person name="Serra L."/>
            <person name="Macchietto M."/>
            <person name="Macias-Munoz A."/>
            <person name="McGill C.J."/>
            <person name="Rodriguez I.M."/>
            <person name="Rodriguez B."/>
            <person name="Murad R."/>
            <person name="Mortazavi A."/>
        </authorList>
    </citation>
    <scope>NUCLEOTIDE SEQUENCE [LARGE SCALE GENOMIC DNA]</scope>
    <source>
        <strain evidence="9 10">ALL</strain>
    </source>
</reference>
<keyword evidence="5" id="KW-0067">ATP-binding</keyword>
<dbReference type="PROSITE" id="PS51192">
    <property type="entry name" value="HELICASE_ATP_BIND_1"/>
    <property type="match status" value="1"/>
</dbReference>
<keyword evidence="10" id="KW-1185">Reference proteome</keyword>
<dbReference type="InterPro" id="IPR002464">
    <property type="entry name" value="DNA/RNA_helicase_DEAH_CS"/>
</dbReference>
<keyword evidence="2" id="KW-0547">Nucleotide-binding</keyword>
<dbReference type="PANTHER" id="PTHR18934">
    <property type="entry name" value="ATP-DEPENDENT RNA HELICASE"/>
    <property type="match status" value="1"/>
</dbReference>
<sequence length="716" mass="82429">MQSDEDEGWGAPPESAQAEAREGEDAEAAERRRAQEEAAEQRRLRQAQTMKDEAFLRDLDEIVFSGTPVTIISAKPGTGKSTILPLYLCVQYDSYVVVTEPRIVAVDKLYDRALFHKHQSRADFEVLRCTRRCDDVAATCRRGPKPRLIFATDGKLVNRSMHNKIFGVYEETRSVFKSFLVIDEIHEMNLNQEIILAKVCEYIVALREVGQSHEFQVFIMSATIMRNGETYKAIRDYLRHYNLNLEYKRIEYEADYESIIEFSSQKMTMGDDGDDEDENDEFSVCVRIERQVDDIKKDNADAGILIFVPSMVIAIALKGRLIRRNKQRQQDFQVHIVFRATSTPARNEALNGGQGRIVICSNIAEPSLTIQDIDYVIDTGTVRRSRNYYELDTLYEERISQAEAIHRAGRVGRVSNGRVFRLYTQEEFEQFDVDPPSQSSREDARMVVAAFCSKMNLDRVSYEGMKAKMVTTHEGFHPDILKELASIGLLQKVEQSEEYIVHTKLVDEFIKQCSTFMPSYVGMMLSVFEKRFYEPYVAAQALLAAPNFWVNIAATELFPENQRPEASQKIRFNDGFSEMTTILKVYHLFCTAQDARRFCKENGIYMDAIFDAELQFESVIGHPMRQCHNLARAYVKKEEFQAEVAPHMYIARFDRIRQQYKIDGTPYWADMKESDAIYVHPGRLTDVPKMILCDGLMSTVKGKYFLVNTLLYPVNH</sequence>
<dbReference type="EMBL" id="AZBU02000001">
    <property type="protein sequence ID" value="TMS32332.1"/>
    <property type="molecule type" value="Genomic_DNA"/>
</dbReference>